<gene>
    <name evidence="1" type="ORF">ACFP0N_11460</name>
</gene>
<accession>A0ABW1EU11</accession>
<name>A0ABW1EU11_9ACTN</name>
<keyword evidence="2" id="KW-1185">Reference proteome</keyword>
<reference evidence="2" key="1">
    <citation type="journal article" date="2019" name="Int. J. Syst. Evol. Microbiol.">
        <title>The Global Catalogue of Microorganisms (GCM) 10K type strain sequencing project: providing services to taxonomists for standard genome sequencing and annotation.</title>
        <authorList>
            <consortium name="The Broad Institute Genomics Platform"/>
            <consortium name="The Broad Institute Genome Sequencing Center for Infectious Disease"/>
            <person name="Wu L."/>
            <person name="Ma J."/>
        </authorList>
    </citation>
    <scope>NUCLEOTIDE SEQUENCE [LARGE SCALE GENOMIC DNA]</scope>
    <source>
        <strain evidence="2">CGMCC 4.1469</strain>
    </source>
</reference>
<dbReference type="Proteomes" id="UP001596067">
    <property type="component" value="Unassembled WGS sequence"/>
</dbReference>
<protein>
    <submittedName>
        <fullName evidence="1">Uncharacterized protein</fullName>
    </submittedName>
</protein>
<organism evidence="1 2">
    <name type="scientific">Kitasatospora aburaviensis</name>
    <dbReference type="NCBI Taxonomy" id="67265"/>
    <lineage>
        <taxon>Bacteria</taxon>
        <taxon>Bacillati</taxon>
        <taxon>Actinomycetota</taxon>
        <taxon>Actinomycetes</taxon>
        <taxon>Kitasatosporales</taxon>
        <taxon>Streptomycetaceae</taxon>
        <taxon>Kitasatospora</taxon>
    </lineage>
</organism>
<dbReference type="RefSeq" id="WP_313761749.1">
    <property type="nucleotide sequence ID" value="NZ_BAAAVH010000049.1"/>
</dbReference>
<evidence type="ECO:0000313" key="1">
    <source>
        <dbReference type="EMBL" id="MFC5885587.1"/>
    </source>
</evidence>
<sequence length="160" mass="17285">MQHEESDGDPVRRRLDTLVERLRQDLDGVAGVEERDDGWFWDVAVRPERAGPLGFSWLVPGGSAGIVLGVDAGGVRWELGRSVEELDLMAAIVDALLAGDATAVFASGRCEVTVALADGSKEVQSNRDLPSGCLPLPGWSRWGRRVDYEPYNPSADAPGR</sequence>
<comment type="caution">
    <text evidence="1">The sequence shown here is derived from an EMBL/GenBank/DDBJ whole genome shotgun (WGS) entry which is preliminary data.</text>
</comment>
<evidence type="ECO:0000313" key="2">
    <source>
        <dbReference type="Proteomes" id="UP001596067"/>
    </source>
</evidence>
<dbReference type="EMBL" id="JBHSOD010000010">
    <property type="protein sequence ID" value="MFC5885587.1"/>
    <property type="molecule type" value="Genomic_DNA"/>
</dbReference>
<proteinExistence type="predicted"/>